<reference evidence="2 3" key="1">
    <citation type="submission" date="2018-11" db="EMBL/GenBank/DDBJ databases">
        <title>Taxonoimc description of Halomarina strain SPP-AMP-1.</title>
        <authorList>
            <person name="Pal Y."/>
            <person name="Srinivasana K."/>
            <person name="Verma A."/>
            <person name="Kumar P."/>
        </authorList>
    </citation>
    <scope>NUCLEOTIDE SEQUENCE [LARGE SCALE GENOMIC DNA]</scope>
    <source>
        <strain evidence="2 3">SPP-AMP-1</strain>
    </source>
</reference>
<comment type="caution">
    <text evidence="2">The sequence shown here is derived from an EMBL/GenBank/DDBJ whole genome shotgun (WGS) entry which is preliminary data.</text>
</comment>
<dbReference type="EMBL" id="RRCH01000004">
    <property type="protein sequence ID" value="RRJ33124.1"/>
    <property type="molecule type" value="Genomic_DNA"/>
</dbReference>
<proteinExistence type="predicted"/>
<accession>A0A3P3RIG2</accession>
<gene>
    <name evidence="2" type="ORF">EIK79_03615</name>
</gene>
<evidence type="ECO:0000313" key="2">
    <source>
        <dbReference type="EMBL" id="RRJ33124.1"/>
    </source>
</evidence>
<feature type="region of interest" description="Disordered" evidence="1">
    <location>
        <begin position="76"/>
        <end position="102"/>
    </location>
</feature>
<evidence type="ECO:0000313" key="3">
    <source>
        <dbReference type="Proteomes" id="UP000282322"/>
    </source>
</evidence>
<feature type="compositionally biased region" description="Basic residues" evidence="1">
    <location>
        <begin position="44"/>
        <end position="58"/>
    </location>
</feature>
<organism evidence="2 3">
    <name type="scientific">Halocatena pleomorpha</name>
    <dbReference type="NCBI Taxonomy" id="1785090"/>
    <lineage>
        <taxon>Archaea</taxon>
        <taxon>Methanobacteriati</taxon>
        <taxon>Methanobacteriota</taxon>
        <taxon>Stenosarchaea group</taxon>
        <taxon>Halobacteria</taxon>
        <taxon>Halobacteriales</taxon>
        <taxon>Natronomonadaceae</taxon>
        <taxon>Halocatena</taxon>
    </lineage>
</organism>
<keyword evidence="3" id="KW-1185">Reference proteome</keyword>
<sequence length="102" mass="10453">MTSASDVPAVGGQSVPASTIGSVAHWDGGGDDPPFFRSGALRAPSRKKSGPKKAARLTRRSLTPFALRLVGSRSLRSRGAGDDIASVSVLGPTGRIGEHLDS</sequence>
<evidence type="ECO:0000256" key="1">
    <source>
        <dbReference type="SAM" id="MobiDB-lite"/>
    </source>
</evidence>
<dbReference type="Proteomes" id="UP000282322">
    <property type="component" value="Unassembled WGS sequence"/>
</dbReference>
<name>A0A3P3RIG2_9EURY</name>
<dbReference type="AlphaFoldDB" id="A0A3P3RIG2"/>
<feature type="region of interest" description="Disordered" evidence="1">
    <location>
        <begin position="1"/>
        <end position="58"/>
    </location>
</feature>
<protein>
    <submittedName>
        <fullName evidence="2">Uncharacterized protein</fullName>
    </submittedName>
</protein>